<evidence type="ECO:0000256" key="5">
    <source>
        <dbReference type="ARBA" id="ARBA00022692"/>
    </source>
</evidence>
<feature type="domain" description="G-protein coupled receptors family 1 profile" evidence="13">
    <location>
        <begin position="1"/>
        <end position="151"/>
    </location>
</feature>
<feature type="chain" id="PRO_5003474462" evidence="12">
    <location>
        <begin position="20"/>
        <end position="183"/>
    </location>
</feature>
<gene>
    <name evidence="14" type="ORF">GW7_05572</name>
</gene>
<evidence type="ECO:0000256" key="7">
    <source>
        <dbReference type="ARBA" id="ARBA00023040"/>
    </source>
</evidence>
<evidence type="ECO:0000256" key="9">
    <source>
        <dbReference type="ARBA" id="ARBA00023170"/>
    </source>
</evidence>
<evidence type="ECO:0000256" key="8">
    <source>
        <dbReference type="ARBA" id="ARBA00023136"/>
    </source>
</evidence>
<dbReference type="GO" id="GO:0004984">
    <property type="term" value="F:olfactory receptor activity"/>
    <property type="evidence" value="ECO:0007669"/>
    <property type="project" value="InterPro"/>
</dbReference>
<evidence type="ECO:0000256" key="2">
    <source>
        <dbReference type="ARBA" id="ARBA00010663"/>
    </source>
</evidence>
<dbReference type="InterPro" id="IPR000725">
    <property type="entry name" value="Olfact_rcpt"/>
</dbReference>
<keyword evidence="10" id="KW-0807">Transducer</keyword>
<evidence type="ECO:0000256" key="10">
    <source>
        <dbReference type="ARBA" id="ARBA00023224"/>
    </source>
</evidence>
<dbReference type="PROSITE" id="PS50262">
    <property type="entry name" value="G_PROTEIN_RECEP_F1_2"/>
    <property type="match status" value="1"/>
</dbReference>
<sequence>MCPWVCMQMAAARWSSALANALLQVILTVQIPLCGQNTLDHFCETLVLIKLACEGTSANDLALASGAMLFALSSILLLFSYTFIARAVLKLPSAKGRHKALSTCSSHLLVFSMYFGPAIYMYFHSPAYSTQTKFMSLFYCIITPVLNSLIYTLRNKDVKRAWKRILQSHGRVKSLKDRCKTQK</sequence>
<keyword evidence="3" id="KW-1003">Cell membrane</keyword>
<evidence type="ECO:0000256" key="12">
    <source>
        <dbReference type="SAM" id="SignalP"/>
    </source>
</evidence>
<dbReference type="GO" id="GO:0004930">
    <property type="term" value="F:G protein-coupled receptor activity"/>
    <property type="evidence" value="ECO:0007669"/>
    <property type="project" value="UniProtKB-KW"/>
</dbReference>
<dbReference type="PANTHER" id="PTHR26453">
    <property type="entry name" value="OLFACTORY RECEPTOR"/>
    <property type="match status" value="1"/>
</dbReference>
<protein>
    <submittedName>
        <fullName evidence="14">Olfactory receptor 2B11</fullName>
    </submittedName>
</protein>
<dbReference type="SUPFAM" id="SSF81321">
    <property type="entry name" value="Family A G protein-coupled receptor-like"/>
    <property type="match status" value="1"/>
</dbReference>
<feature type="signal peptide" evidence="12">
    <location>
        <begin position="1"/>
        <end position="19"/>
    </location>
</feature>
<keyword evidence="6 11" id="KW-1133">Transmembrane helix</keyword>
<evidence type="ECO:0000256" key="3">
    <source>
        <dbReference type="ARBA" id="ARBA00022475"/>
    </source>
</evidence>
<comment type="subcellular location">
    <subcellularLocation>
        <location evidence="1">Cell membrane</location>
        <topology evidence="1">Multi-pass membrane protein</topology>
    </subcellularLocation>
</comment>
<evidence type="ECO:0000256" key="4">
    <source>
        <dbReference type="ARBA" id="ARBA00022606"/>
    </source>
</evidence>
<name>G5BLX9_HETGA</name>
<reference evidence="14 15" key="1">
    <citation type="journal article" date="2011" name="Nature">
        <title>Genome sequencing reveals insights into physiology and longevity of the naked mole rat.</title>
        <authorList>
            <person name="Kim E.B."/>
            <person name="Fang X."/>
            <person name="Fushan A.A."/>
            <person name="Huang Z."/>
            <person name="Lobanov A.V."/>
            <person name="Han L."/>
            <person name="Marino S.M."/>
            <person name="Sun X."/>
            <person name="Turanov A.A."/>
            <person name="Yang P."/>
            <person name="Yim S.H."/>
            <person name="Zhao X."/>
            <person name="Kasaikina M.V."/>
            <person name="Stoletzki N."/>
            <person name="Peng C."/>
            <person name="Polak P."/>
            <person name="Xiong Z."/>
            <person name="Kiezun A."/>
            <person name="Zhu Y."/>
            <person name="Chen Y."/>
            <person name="Kryukov G.V."/>
            <person name="Zhang Q."/>
            <person name="Peshkin L."/>
            <person name="Yang L."/>
            <person name="Bronson R.T."/>
            <person name="Buffenstein R."/>
            <person name="Wang B."/>
            <person name="Han C."/>
            <person name="Li Q."/>
            <person name="Chen L."/>
            <person name="Zhao W."/>
            <person name="Sunyaev S.R."/>
            <person name="Park T.J."/>
            <person name="Zhang G."/>
            <person name="Wang J."/>
            <person name="Gladyshev V.N."/>
        </authorList>
    </citation>
    <scope>NUCLEOTIDE SEQUENCE [LARGE SCALE GENOMIC DNA]</scope>
</reference>
<dbReference type="FunFam" id="1.10.1220.70:FF:000001">
    <property type="entry name" value="Olfactory receptor"/>
    <property type="match status" value="1"/>
</dbReference>
<organism evidence="14 15">
    <name type="scientific">Heterocephalus glaber</name>
    <name type="common">Naked mole rat</name>
    <dbReference type="NCBI Taxonomy" id="10181"/>
    <lineage>
        <taxon>Eukaryota</taxon>
        <taxon>Metazoa</taxon>
        <taxon>Chordata</taxon>
        <taxon>Craniata</taxon>
        <taxon>Vertebrata</taxon>
        <taxon>Euteleostomi</taxon>
        <taxon>Mammalia</taxon>
        <taxon>Eutheria</taxon>
        <taxon>Euarchontoglires</taxon>
        <taxon>Glires</taxon>
        <taxon>Rodentia</taxon>
        <taxon>Hystricomorpha</taxon>
        <taxon>Bathyergidae</taxon>
        <taxon>Heterocephalus</taxon>
    </lineage>
</organism>
<evidence type="ECO:0000256" key="6">
    <source>
        <dbReference type="ARBA" id="ARBA00022989"/>
    </source>
</evidence>
<proteinExistence type="inferred from homology"/>
<dbReference type="Pfam" id="PF13853">
    <property type="entry name" value="7tm_4"/>
    <property type="match status" value="1"/>
</dbReference>
<dbReference type="Gene3D" id="1.20.1070.10">
    <property type="entry name" value="Rhodopsin 7-helix transmembrane proteins"/>
    <property type="match status" value="1"/>
</dbReference>
<dbReference type="EMBL" id="JH170983">
    <property type="protein sequence ID" value="EHB10290.1"/>
    <property type="molecule type" value="Genomic_DNA"/>
</dbReference>
<accession>G5BLX9</accession>
<keyword evidence="8 11" id="KW-0472">Membrane</keyword>
<feature type="transmembrane region" description="Helical" evidence="11">
    <location>
        <begin position="134"/>
        <end position="153"/>
    </location>
</feature>
<dbReference type="AlphaFoldDB" id="G5BLX9"/>
<keyword evidence="4" id="KW-0716">Sensory transduction</keyword>
<evidence type="ECO:0000259" key="13">
    <source>
        <dbReference type="PROSITE" id="PS50262"/>
    </source>
</evidence>
<dbReference type="GO" id="GO:0005886">
    <property type="term" value="C:plasma membrane"/>
    <property type="evidence" value="ECO:0007669"/>
    <property type="project" value="UniProtKB-SubCell"/>
</dbReference>
<keyword evidence="9 14" id="KW-0675">Receptor</keyword>
<dbReference type="InParanoid" id="G5BLX9"/>
<dbReference type="InterPro" id="IPR017452">
    <property type="entry name" value="GPCR_Rhodpsn_7TM"/>
</dbReference>
<keyword evidence="7" id="KW-0297">G-protein coupled receptor</keyword>
<comment type="similarity">
    <text evidence="2">Belongs to the G-protein coupled receptor 1 family.</text>
</comment>
<evidence type="ECO:0000256" key="11">
    <source>
        <dbReference type="SAM" id="Phobius"/>
    </source>
</evidence>
<evidence type="ECO:0000256" key="1">
    <source>
        <dbReference type="ARBA" id="ARBA00004651"/>
    </source>
</evidence>
<dbReference type="PRINTS" id="PR00245">
    <property type="entry name" value="OLFACTORYR"/>
</dbReference>
<feature type="transmembrane region" description="Helical" evidence="11">
    <location>
        <begin position="101"/>
        <end position="122"/>
    </location>
</feature>
<evidence type="ECO:0000313" key="14">
    <source>
        <dbReference type="EMBL" id="EHB10290.1"/>
    </source>
</evidence>
<dbReference type="Proteomes" id="UP000006813">
    <property type="component" value="Unassembled WGS sequence"/>
</dbReference>
<feature type="transmembrane region" description="Helical" evidence="11">
    <location>
        <begin position="67"/>
        <end position="89"/>
    </location>
</feature>
<keyword evidence="5 11" id="KW-0812">Transmembrane</keyword>
<evidence type="ECO:0000313" key="15">
    <source>
        <dbReference type="Proteomes" id="UP000006813"/>
    </source>
</evidence>
<keyword evidence="12" id="KW-0732">Signal</keyword>